<keyword evidence="2" id="KW-0732">Signal</keyword>
<evidence type="ECO:0000313" key="3">
    <source>
        <dbReference type="EMBL" id="QOV89406.1"/>
    </source>
</evidence>
<dbReference type="RefSeq" id="WP_206292444.1">
    <property type="nucleotide sequence ID" value="NZ_CP063458.1"/>
</dbReference>
<proteinExistence type="predicted"/>
<feature type="region of interest" description="Disordered" evidence="1">
    <location>
        <begin position="22"/>
        <end position="51"/>
    </location>
</feature>
<organism evidence="3 4">
    <name type="scientific">Humisphaera borealis</name>
    <dbReference type="NCBI Taxonomy" id="2807512"/>
    <lineage>
        <taxon>Bacteria</taxon>
        <taxon>Pseudomonadati</taxon>
        <taxon>Planctomycetota</taxon>
        <taxon>Phycisphaerae</taxon>
        <taxon>Tepidisphaerales</taxon>
        <taxon>Tepidisphaeraceae</taxon>
        <taxon>Humisphaera</taxon>
    </lineage>
</organism>
<name>A0A7M2WVC3_9BACT</name>
<evidence type="ECO:0000256" key="2">
    <source>
        <dbReference type="SAM" id="SignalP"/>
    </source>
</evidence>
<gene>
    <name evidence="3" type="ORF">IPV69_24930</name>
</gene>
<feature type="signal peptide" evidence="2">
    <location>
        <begin position="1"/>
        <end position="18"/>
    </location>
</feature>
<dbReference type="EMBL" id="CP063458">
    <property type="protein sequence ID" value="QOV89406.1"/>
    <property type="molecule type" value="Genomic_DNA"/>
</dbReference>
<evidence type="ECO:0008006" key="5">
    <source>
        <dbReference type="Google" id="ProtNLM"/>
    </source>
</evidence>
<feature type="chain" id="PRO_5034466527" description="DUF3365 domain-containing protein" evidence="2">
    <location>
        <begin position="19"/>
        <end position="241"/>
    </location>
</feature>
<accession>A0A7M2WVC3</accession>
<protein>
    <recommendedName>
        <fullName evidence="5">DUF3365 domain-containing protein</fullName>
    </recommendedName>
</protein>
<dbReference type="KEGG" id="hbs:IPV69_24930"/>
<evidence type="ECO:0000256" key="1">
    <source>
        <dbReference type="SAM" id="MobiDB-lite"/>
    </source>
</evidence>
<dbReference type="AlphaFoldDB" id="A0A7M2WVC3"/>
<keyword evidence="4" id="KW-1185">Reference proteome</keyword>
<feature type="compositionally biased region" description="Basic and acidic residues" evidence="1">
    <location>
        <begin position="33"/>
        <end position="50"/>
    </location>
</feature>
<evidence type="ECO:0000313" key="4">
    <source>
        <dbReference type="Proteomes" id="UP000593765"/>
    </source>
</evidence>
<sequence length="241" mass="26334">MKRFCTVLVVGGFSAALAFGQATKPSEPAPKPSKADSVARDRSNVDEPKPAADAVKLVKRRLPNEPVPGSENGKWTTYDAMHKFFVERFVESEGFGFSRMISQRDLARSNALYVDGQSYRVGAVRLISPGEPDKEGKVGKPFAYEPTEKVKMRGRDPMRNALKESDKKALGPFETEAMAKLRAGEQTVMGAEGGKPMLIGAIRATTDCLECHKVKEGTLLGAFRYPLERTEKPAAEAPAEK</sequence>
<dbReference type="Proteomes" id="UP000593765">
    <property type="component" value="Chromosome"/>
</dbReference>
<reference evidence="3 4" key="1">
    <citation type="submission" date="2020-10" db="EMBL/GenBank/DDBJ databases">
        <title>Wide distribution of Phycisphaera-like planctomycetes from WD2101 soil group in peatlands and genome analysis of the first cultivated representative.</title>
        <authorList>
            <person name="Dedysh S.N."/>
            <person name="Beletsky A.V."/>
            <person name="Ivanova A."/>
            <person name="Kulichevskaya I.S."/>
            <person name="Suzina N.E."/>
            <person name="Philippov D.A."/>
            <person name="Rakitin A.L."/>
            <person name="Mardanov A.V."/>
            <person name="Ravin N.V."/>
        </authorList>
    </citation>
    <scope>NUCLEOTIDE SEQUENCE [LARGE SCALE GENOMIC DNA]</scope>
    <source>
        <strain evidence="3 4">M1803</strain>
    </source>
</reference>